<feature type="binding site" evidence="10">
    <location>
        <position position="37"/>
    </location>
    <ligand>
        <name>substrate</name>
    </ligand>
</feature>
<sequence>MLIKNIKQIKNLKDKRVLVRLDFNVPIKAGQVTDDFRIRKSLPTIEYLLKKGAKIILMSHLGRPKGKIMPEFRLTAPAKRLAELLNKEIKKISVSSGPTVVKEITKMKSSSILFLENIQFESGETVNDDKLAQELASYCDYFVNDCFAQSHRAYASFCQITKYAPSYAGLLMSEEISGLTKVLFEPKKPLVVILGGAKIETKIPILRNLLLSADHILIGGGIVNTYLWAKGHQVGASLIDKEFKKQALLYGAKNKVIKPIDVVVGRADGSKTRVVKIDKKNKLKLTGQEAIFDIGPDSIKLFSQYIKKANTLIWNGAMGYFEQHPYEYGTYAVARLIASRAKGKAFGVSGGGETVEVLRKLKLLNEVDLVSTGGGAMLEFLSGQKLPGVEALKK</sequence>
<dbReference type="InterPro" id="IPR015911">
    <property type="entry name" value="Phosphoglycerate_kinase_CS"/>
</dbReference>
<dbReference type="PIRSF" id="PIRSF000724">
    <property type="entry name" value="Pgk"/>
    <property type="match status" value="1"/>
</dbReference>
<evidence type="ECO:0000256" key="6">
    <source>
        <dbReference type="ARBA" id="ARBA00022679"/>
    </source>
</evidence>
<organism evidence="13 14">
    <name type="scientific">Candidatus Magasanikbacteria bacterium CG10_big_fil_rev_8_21_14_0_10_40_10</name>
    <dbReference type="NCBI Taxonomy" id="1974648"/>
    <lineage>
        <taxon>Bacteria</taxon>
        <taxon>Candidatus Magasanikiibacteriota</taxon>
    </lineage>
</organism>
<dbReference type="GO" id="GO:0005829">
    <property type="term" value="C:cytosol"/>
    <property type="evidence" value="ECO:0007669"/>
    <property type="project" value="TreeGrafter"/>
</dbReference>
<feature type="binding site" evidence="10 11">
    <location>
        <position position="202"/>
    </location>
    <ligand>
        <name>ATP</name>
        <dbReference type="ChEBI" id="CHEBI:30616"/>
    </ligand>
</feature>
<dbReference type="GO" id="GO:0043531">
    <property type="term" value="F:ADP binding"/>
    <property type="evidence" value="ECO:0007669"/>
    <property type="project" value="TreeGrafter"/>
</dbReference>
<dbReference type="PANTHER" id="PTHR11406">
    <property type="entry name" value="PHOSPHOGLYCERATE KINASE"/>
    <property type="match status" value="1"/>
</dbReference>
<name>A0A2M6W537_9BACT</name>
<feature type="binding site" evidence="10 11">
    <location>
        <position position="322"/>
    </location>
    <ligand>
        <name>ATP</name>
        <dbReference type="ChEBI" id="CHEBI:30616"/>
    </ligand>
</feature>
<feature type="binding site" evidence="10">
    <location>
        <begin position="22"/>
        <end position="24"/>
    </location>
    <ligand>
        <name>substrate</name>
    </ligand>
</feature>
<accession>A0A2M6W537</accession>
<dbReference type="EMBL" id="PFBX01000003">
    <property type="protein sequence ID" value="PIT87906.1"/>
    <property type="molecule type" value="Genomic_DNA"/>
</dbReference>
<dbReference type="HAMAP" id="MF_00145">
    <property type="entry name" value="Phosphoglyc_kinase"/>
    <property type="match status" value="1"/>
</dbReference>
<dbReference type="AlphaFoldDB" id="A0A2M6W537"/>
<dbReference type="GO" id="GO:0006094">
    <property type="term" value="P:gluconeogenesis"/>
    <property type="evidence" value="ECO:0007669"/>
    <property type="project" value="TreeGrafter"/>
</dbReference>
<dbReference type="GO" id="GO:0004618">
    <property type="term" value="F:phosphoglycerate kinase activity"/>
    <property type="evidence" value="ECO:0007669"/>
    <property type="project" value="UniProtKB-UniRule"/>
</dbReference>
<evidence type="ECO:0000256" key="7">
    <source>
        <dbReference type="ARBA" id="ARBA00022741"/>
    </source>
</evidence>
<comment type="similarity">
    <text evidence="3 10 12">Belongs to the phosphoglycerate kinase family.</text>
</comment>
<dbReference type="FunFam" id="3.40.50.1260:FF:000006">
    <property type="entry name" value="Phosphoglycerate kinase"/>
    <property type="match status" value="1"/>
</dbReference>
<keyword evidence="7 10" id="KW-0547">Nucleotide-binding</keyword>
<comment type="pathway">
    <text evidence="2 10">Carbohydrate degradation; glycolysis; pyruvate from D-glyceraldehyde 3-phosphate: step 2/5.</text>
</comment>
<dbReference type="SUPFAM" id="SSF53748">
    <property type="entry name" value="Phosphoglycerate kinase"/>
    <property type="match status" value="1"/>
</dbReference>
<keyword evidence="6 10" id="KW-0808">Transferase</keyword>
<dbReference type="InterPro" id="IPR015824">
    <property type="entry name" value="Phosphoglycerate_kinase_N"/>
</dbReference>
<feature type="binding site" evidence="10">
    <location>
        <begin position="60"/>
        <end position="63"/>
    </location>
    <ligand>
        <name>substrate</name>
    </ligand>
</feature>
<comment type="subcellular location">
    <subcellularLocation>
        <location evidence="10">Cytoplasm</location>
    </subcellularLocation>
</comment>
<evidence type="ECO:0000256" key="10">
    <source>
        <dbReference type="HAMAP-Rule" id="MF_00145"/>
    </source>
</evidence>
<dbReference type="InterPro" id="IPR001576">
    <property type="entry name" value="Phosphoglycerate_kinase"/>
</dbReference>
<gene>
    <name evidence="10 13" type="primary">pgk</name>
    <name evidence="13" type="ORF">COU31_00270</name>
</gene>
<evidence type="ECO:0000256" key="11">
    <source>
        <dbReference type="PIRSR" id="PIRSR000724-2"/>
    </source>
</evidence>
<evidence type="ECO:0000256" key="4">
    <source>
        <dbReference type="ARBA" id="ARBA00013061"/>
    </source>
</evidence>
<comment type="caution">
    <text evidence="10">Lacks conserved residue(s) required for the propagation of feature annotation.</text>
</comment>
<evidence type="ECO:0000256" key="5">
    <source>
        <dbReference type="ARBA" id="ARBA00016471"/>
    </source>
</evidence>
<comment type="caution">
    <text evidence="13">The sequence shown here is derived from an EMBL/GenBank/DDBJ whole genome shotgun (WGS) entry which is preliminary data.</text>
</comment>
<evidence type="ECO:0000256" key="1">
    <source>
        <dbReference type="ARBA" id="ARBA00000642"/>
    </source>
</evidence>
<keyword evidence="10" id="KW-0324">Glycolysis</keyword>
<dbReference type="GO" id="GO:0006096">
    <property type="term" value="P:glycolytic process"/>
    <property type="evidence" value="ECO:0007669"/>
    <property type="project" value="UniProtKB-UniRule"/>
</dbReference>
<evidence type="ECO:0000256" key="9">
    <source>
        <dbReference type="ARBA" id="ARBA00022840"/>
    </source>
</evidence>
<evidence type="ECO:0000256" key="3">
    <source>
        <dbReference type="ARBA" id="ARBA00008982"/>
    </source>
</evidence>
<keyword evidence="8 10" id="KW-0418">Kinase</keyword>
<dbReference type="PANTHER" id="PTHR11406:SF23">
    <property type="entry name" value="PHOSPHOGLYCERATE KINASE 1, CHLOROPLASTIC-RELATED"/>
    <property type="match status" value="1"/>
</dbReference>
<dbReference type="Gene3D" id="3.40.50.1260">
    <property type="entry name" value="Phosphoglycerate kinase, N-terminal domain"/>
    <property type="match status" value="2"/>
</dbReference>
<dbReference type="GO" id="GO:0005524">
    <property type="term" value="F:ATP binding"/>
    <property type="evidence" value="ECO:0007669"/>
    <property type="project" value="UniProtKB-KW"/>
</dbReference>
<dbReference type="EC" id="2.7.2.3" evidence="4 10"/>
<protein>
    <recommendedName>
        <fullName evidence="5 10">Phosphoglycerate kinase</fullName>
        <ecNumber evidence="4 10">2.7.2.3</ecNumber>
    </recommendedName>
</protein>
<dbReference type="InterPro" id="IPR036043">
    <property type="entry name" value="Phosphoglycerate_kinase_sf"/>
</dbReference>
<reference evidence="14" key="1">
    <citation type="submission" date="2017-09" db="EMBL/GenBank/DDBJ databases">
        <title>Depth-based differentiation of microbial function through sediment-hosted aquifers and enrichment of novel symbionts in the deep terrestrial subsurface.</title>
        <authorList>
            <person name="Probst A.J."/>
            <person name="Ladd B."/>
            <person name="Jarett J.K."/>
            <person name="Geller-Mcgrath D.E."/>
            <person name="Sieber C.M.K."/>
            <person name="Emerson J.B."/>
            <person name="Anantharaman K."/>
            <person name="Thomas B.C."/>
            <person name="Malmstrom R."/>
            <person name="Stieglmeier M."/>
            <person name="Klingl A."/>
            <person name="Woyke T."/>
            <person name="Ryan C.M."/>
            <person name="Banfield J.F."/>
        </authorList>
    </citation>
    <scope>NUCLEOTIDE SEQUENCE [LARGE SCALE GENOMIC DNA]</scope>
</reference>
<evidence type="ECO:0000313" key="13">
    <source>
        <dbReference type="EMBL" id="PIT87906.1"/>
    </source>
</evidence>
<evidence type="ECO:0000256" key="12">
    <source>
        <dbReference type="RuleBase" id="RU000532"/>
    </source>
</evidence>
<evidence type="ECO:0000313" key="14">
    <source>
        <dbReference type="Proteomes" id="UP000231183"/>
    </source>
</evidence>
<feature type="binding site" evidence="10">
    <location>
        <position position="152"/>
    </location>
    <ligand>
        <name>substrate</name>
    </ligand>
</feature>
<keyword evidence="9 10" id="KW-0067">ATP-binding</keyword>
<comment type="subunit">
    <text evidence="10">Monomer.</text>
</comment>
<dbReference type="UniPathway" id="UPA00109">
    <property type="reaction ID" value="UER00185"/>
</dbReference>
<evidence type="ECO:0000256" key="8">
    <source>
        <dbReference type="ARBA" id="ARBA00022777"/>
    </source>
</evidence>
<dbReference type="PRINTS" id="PR00477">
    <property type="entry name" value="PHGLYCKINASE"/>
</dbReference>
<feature type="binding site" evidence="10">
    <location>
        <begin position="351"/>
        <end position="354"/>
    </location>
    <ligand>
        <name>ATP</name>
        <dbReference type="ChEBI" id="CHEBI:30616"/>
    </ligand>
</feature>
<comment type="catalytic activity">
    <reaction evidence="1 10 12">
        <text>(2R)-3-phosphoglycerate + ATP = (2R)-3-phospho-glyceroyl phosphate + ADP</text>
        <dbReference type="Rhea" id="RHEA:14801"/>
        <dbReference type="ChEBI" id="CHEBI:30616"/>
        <dbReference type="ChEBI" id="CHEBI:57604"/>
        <dbReference type="ChEBI" id="CHEBI:58272"/>
        <dbReference type="ChEBI" id="CHEBI:456216"/>
        <dbReference type="EC" id="2.7.2.3"/>
    </reaction>
</comment>
<dbReference type="Pfam" id="PF00162">
    <property type="entry name" value="PGK"/>
    <property type="match status" value="1"/>
</dbReference>
<proteinExistence type="inferred from homology"/>
<dbReference type="PROSITE" id="PS00111">
    <property type="entry name" value="PGLYCERATE_KINASE"/>
    <property type="match status" value="1"/>
</dbReference>
<evidence type="ECO:0000256" key="2">
    <source>
        <dbReference type="ARBA" id="ARBA00004838"/>
    </source>
</evidence>
<dbReference type="Proteomes" id="UP000231183">
    <property type="component" value="Unassembled WGS sequence"/>
</dbReference>
<keyword evidence="10" id="KW-0963">Cytoplasm</keyword>